<feature type="chain" id="PRO_5012891669" description="Cytochrome c domain-containing protein" evidence="1">
    <location>
        <begin position="22"/>
        <end position="95"/>
    </location>
</feature>
<accession>A0A1X7C4J4</accession>
<feature type="signal peptide" evidence="1">
    <location>
        <begin position="1"/>
        <end position="21"/>
    </location>
</feature>
<dbReference type="GO" id="GO:0020037">
    <property type="term" value="F:heme binding"/>
    <property type="evidence" value="ECO:0007669"/>
    <property type="project" value="InterPro"/>
</dbReference>
<evidence type="ECO:0000313" key="3">
    <source>
        <dbReference type="Proteomes" id="UP000192906"/>
    </source>
</evidence>
<keyword evidence="1" id="KW-0732">Signal</keyword>
<dbReference type="Gene3D" id="1.10.760.10">
    <property type="entry name" value="Cytochrome c-like domain"/>
    <property type="match status" value="1"/>
</dbReference>
<protein>
    <recommendedName>
        <fullName evidence="4">Cytochrome c domain-containing protein</fullName>
    </recommendedName>
</protein>
<dbReference type="SUPFAM" id="SSF46626">
    <property type="entry name" value="Cytochrome c"/>
    <property type="match status" value="1"/>
</dbReference>
<evidence type="ECO:0008006" key="4">
    <source>
        <dbReference type="Google" id="ProtNLM"/>
    </source>
</evidence>
<dbReference type="STRING" id="1519643.SAMN06295933_0341"/>
<dbReference type="RefSeq" id="WP_085097381.1">
    <property type="nucleotide sequence ID" value="NZ_FWZU01000001.1"/>
</dbReference>
<keyword evidence="3" id="KW-1185">Reference proteome</keyword>
<evidence type="ECO:0000256" key="1">
    <source>
        <dbReference type="SAM" id="SignalP"/>
    </source>
</evidence>
<dbReference type="OrthoDB" id="258660at2"/>
<evidence type="ECO:0000313" key="2">
    <source>
        <dbReference type="EMBL" id="SME89876.1"/>
    </source>
</evidence>
<proteinExistence type="predicted"/>
<reference evidence="3" key="1">
    <citation type="submission" date="2017-04" db="EMBL/GenBank/DDBJ databases">
        <authorList>
            <person name="Varghese N."/>
            <person name="Submissions S."/>
        </authorList>
    </citation>
    <scope>NUCLEOTIDE SEQUENCE [LARGE SCALE GENOMIC DNA]</scope>
    <source>
        <strain evidence="3">K3S</strain>
    </source>
</reference>
<gene>
    <name evidence="2" type="ORF">SAMN06295933_0341</name>
</gene>
<organism evidence="2 3">
    <name type="scientific">Desulfovibrio gilichinskyi</name>
    <dbReference type="NCBI Taxonomy" id="1519643"/>
    <lineage>
        <taxon>Bacteria</taxon>
        <taxon>Pseudomonadati</taxon>
        <taxon>Thermodesulfobacteriota</taxon>
        <taxon>Desulfovibrionia</taxon>
        <taxon>Desulfovibrionales</taxon>
        <taxon>Desulfovibrionaceae</taxon>
        <taxon>Desulfovibrio</taxon>
    </lineage>
</organism>
<sequence>MKLLVSLLVAGTFLVSGALMASAQSNDGSGLTVTKCSSCHTLKRVCRSLGKKDLAAWQKTNERMVKKGMTVTDAQLATINQYLVDAKPGNDVLCQ</sequence>
<name>A0A1X7C4J4_9BACT</name>
<dbReference type="AlphaFoldDB" id="A0A1X7C4J4"/>
<dbReference type="GO" id="GO:0009055">
    <property type="term" value="F:electron transfer activity"/>
    <property type="evidence" value="ECO:0007669"/>
    <property type="project" value="InterPro"/>
</dbReference>
<dbReference type="EMBL" id="FWZU01000001">
    <property type="protein sequence ID" value="SME89876.1"/>
    <property type="molecule type" value="Genomic_DNA"/>
</dbReference>
<dbReference type="InterPro" id="IPR036909">
    <property type="entry name" value="Cyt_c-like_dom_sf"/>
</dbReference>
<dbReference type="Proteomes" id="UP000192906">
    <property type="component" value="Unassembled WGS sequence"/>
</dbReference>